<accession>A0A061DP13</accession>
<feature type="region of interest" description="Disordered" evidence="1">
    <location>
        <begin position="76"/>
        <end position="97"/>
    </location>
</feature>
<organism evidence="2 3">
    <name type="scientific">Theobroma cacao</name>
    <name type="common">Cacao</name>
    <name type="synonym">Cocoa</name>
    <dbReference type="NCBI Taxonomy" id="3641"/>
    <lineage>
        <taxon>Eukaryota</taxon>
        <taxon>Viridiplantae</taxon>
        <taxon>Streptophyta</taxon>
        <taxon>Embryophyta</taxon>
        <taxon>Tracheophyta</taxon>
        <taxon>Spermatophyta</taxon>
        <taxon>Magnoliopsida</taxon>
        <taxon>eudicotyledons</taxon>
        <taxon>Gunneridae</taxon>
        <taxon>Pentapetalae</taxon>
        <taxon>rosids</taxon>
        <taxon>malvids</taxon>
        <taxon>Malvales</taxon>
        <taxon>Malvaceae</taxon>
        <taxon>Byttnerioideae</taxon>
        <taxon>Theobroma</taxon>
    </lineage>
</organism>
<evidence type="ECO:0000313" key="2">
    <source>
        <dbReference type="EMBL" id="EOX94460.1"/>
    </source>
</evidence>
<evidence type="ECO:0000256" key="1">
    <source>
        <dbReference type="SAM" id="MobiDB-lite"/>
    </source>
</evidence>
<dbReference type="InParanoid" id="A0A061DP13"/>
<evidence type="ECO:0000313" key="3">
    <source>
        <dbReference type="Proteomes" id="UP000026915"/>
    </source>
</evidence>
<sequence length="97" mass="10381">MFASPPSPVNSFQAWPPYGFLIIPACNSHLIPLGAAGFGGERSPPAATPKSPFARSLGSLRVCFWALRGRGVGEFSKKATGSQPIDVRRKRKTGLRV</sequence>
<protein>
    <submittedName>
        <fullName evidence="2">Uncharacterized protein</fullName>
    </submittedName>
</protein>
<dbReference type="Gramene" id="EOX94460">
    <property type="protein sequence ID" value="EOX94460"/>
    <property type="gene ID" value="TCM_004039"/>
</dbReference>
<dbReference type="Proteomes" id="UP000026915">
    <property type="component" value="Chromosome 1"/>
</dbReference>
<proteinExistence type="predicted"/>
<reference evidence="2 3" key="1">
    <citation type="journal article" date="2013" name="Genome Biol.">
        <title>The genome sequence of the most widely cultivated cacao type and its use to identify candidate genes regulating pod color.</title>
        <authorList>
            <person name="Motamayor J.C."/>
            <person name="Mockaitis K."/>
            <person name="Schmutz J."/>
            <person name="Haiminen N."/>
            <person name="Iii D.L."/>
            <person name="Cornejo O."/>
            <person name="Findley S.D."/>
            <person name="Zheng P."/>
            <person name="Utro F."/>
            <person name="Royaert S."/>
            <person name="Saski C."/>
            <person name="Jenkins J."/>
            <person name="Podicheti R."/>
            <person name="Zhao M."/>
            <person name="Scheffler B.E."/>
            <person name="Stack J.C."/>
            <person name="Feltus F.A."/>
            <person name="Mustiga G.M."/>
            <person name="Amores F."/>
            <person name="Phillips W."/>
            <person name="Marelli J.P."/>
            <person name="May G.D."/>
            <person name="Shapiro H."/>
            <person name="Ma J."/>
            <person name="Bustamante C.D."/>
            <person name="Schnell R.J."/>
            <person name="Main D."/>
            <person name="Gilbert D."/>
            <person name="Parida L."/>
            <person name="Kuhn D.N."/>
        </authorList>
    </citation>
    <scope>NUCLEOTIDE SEQUENCE [LARGE SCALE GENOMIC DNA]</scope>
    <source>
        <strain evidence="3">cv. Matina 1-6</strain>
    </source>
</reference>
<feature type="compositionally biased region" description="Basic residues" evidence="1">
    <location>
        <begin position="88"/>
        <end position="97"/>
    </location>
</feature>
<dbReference type="AlphaFoldDB" id="A0A061DP13"/>
<gene>
    <name evidence="2" type="ORF">TCM_004039</name>
</gene>
<dbReference type="EMBL" id="CM001879">
    <property type="protein sequence ID" value="EOX94460.1"/>
    <property type="molecule type" value="Genomic_DNA"/>
</dbReference>
<dbReference type="HOGENOM" id="CLU_2350875_0_0_1"/>
<name>A0A061DP13_THECC</name>
<keyword evidence="3" id="KW-1185">Reference proteome</keyword>